<evidence type="ECO:0000256" key="1">
    <source>
        <dbReference type="ARBA" id="ARBA00022737"/>
    </source>
</evidence>
<dbReference type="EMBL" id="JBEUKS010000014">
    <property type="protein sequence ID" value="MFC1442790.1"/>
    <property type="molecule type" value="Genomic_DNA"/>
</dbReference>
<comment type="caution">
    <text evidence="5">The sequence shown here is derived from an EMBL/GenBank/DDBJ whole genome shotgun (WGS) entry which is preliminary data.</text>
</comment>
<dbReference type="PROSITE" id="PS50005">
    <property type="entry name" value="TPR"/>
    <property type="match status" value="1"/>
</dbReference>
<evidence type="ECO:0000256" key="2">
    <source>
        <dbReference type="ARBA" id="ARBA00022803"/>
    </source>
</evidence>
<dbReference type="InterPro" id="IPR050498">
    <property type="entry name" value="Ycf3"/>
</dbReference>
<evidence type="ECO:0008006" key="7">
    <source>
        <dbReference type="Google" id="ProtNLM"/>
    </source>
</evidence>
<evidence type="ECO:0000256" key="3">
    <source>
        <dbReference type="PROSITE-ProRule" id="PRU00339"/>
    </source>
</evidence>
<dbReference type="SUPFAM" id="SSF48452">
    <property type="entry name" value="TPR-like"/>
    <property type="match status" value="2"/>
</dbReference>
<feature type="repeat" description="TPR" evidence="3">
    <location>
        <begin position="229"/>
        <end position="262"/>
    </location>
</feature>
<evidence type="ECO:0000313" key="6">
    <source>
        <dbReference type="Proteomes" id="UP001592581"/>
    </source>
</evidence>
<dbReference type="SMART" id="SM00028">
    <property type="entry name" value="TPR"/>
    <property type="match status" value="7"/>
</dbReference>
<dbReference type="PANTHER" id="PTHR44858:SF1">
    <property type="entry name" value="UDP-N-ACETYLGLUCOSAMINE--PEPTIDE N-ACETYLGLUCOSAMINYLTRANSFERASE SPINDLY-RELATED"/>
    <property type="match status" value="1"/>
</dbReference>
<evidence type="ECO:0000313" key="5">
    <source>
        <dbReference type="EMBL" id="MFC1442790.1"/>
    </source>
</evidence>
<dbReference type="RefSeq" id="WP_380567898.1">
    <property type="nucleotide sequence ID" value="NZ_JBEUKS010000014.1"/>
</dbReference>
<organism evidence="5 6">
    <name type="scientific">Streptacidiphilus jeojiensis</name>
    <dbReference type="NCBI Taxonomy" id="3229225"/>
    <lineage>
        <taxon>Bacteria</taxon>
        <taxon>Bacillati</taxon>
        <taxon>Actinomycetota</taxon>
        <taxon>Actinomycetes</taxon>
        <taxon>Kitasatosporales</taxon>
        <taxon>Streptomycetaceae</taxon>
        <taxon>Streptacidiphilus</taxon>
    </lineage>
</organism>
<proteinExistence type="predicted"/>
<gene>
    <name evidence="5" type="ORF">ABUW04_31530</name>
</gene>
<dbReference type="InterPro" id="IPR011990">
    <property type="entry name" value="TPR-like_helical_dom_sf"/>
</dbReference>
<sequence length="1408" mass="148991">MIALLAVPVVVLLLLGGLVLRSRARIDQRGIDRALAAAKKAADAGRSPQAVQRYGRLAARLARAGTAPELAAQRGTAVLGQAGATTDRVQALRLYREAFPLLADPVAALPPWTLHALAEQRIHEGDRPEDLDLLLAYLGAVYRDPAAAAHTAAEPVLFWLQARCGAGAAAGGPGAGPDGDRDTFTTRALAALPQAEWTVLARAAALSAQGRSAEARAPLTAVAQAGGSAEVWFRLGAVLSRLGLDQEAVTAFSETLVRPPGVAGPWGTGPWGRGTRLPVEARLFRGLAQQRLQHWEAASDDLLAAVRLGPGDPRTHYALGCLALDSPTPDRDTAHACFIAALRADPRHAPARFGLGLLHEWSGEVALAAAEYQAGTALRPDWRPGRIRLGAALGAAGQHADAVRGLTTEADRPKDAWSDTAVFHLGLARAGLGSPDAALDSWQALPDDRHQVLARNRAVLRSLLAARELTERRPGRAMRLWETCVAAFPDTAEYRTALVEAGLREAGLALLTGRDRAESLDRADAALAVAARHERIDGGSPRLRRLRGALAMLRDDAATAAPLLAGDRPRLAALQLAAGQPRTAIALLRTVESAEGPTGAGAGPVEEPALHRLRALLAARAGAWPNAFTAQAQALTAHGPHGSDTVTPGTPCSGTGATACAQPAVAGCGQCGRPACTAHLHRSRPPAAEPDGPQPADTTALQPSGERPQPADATVVLGTVGEPPTEPADTTVTAPLPTRCHTCLAADLPALLAHALRAGRPEEAVPLLAAWAAVLPRDSAPAAPLRSALPRIRLHCGDPEAALAEAAEAGADADTLRLVQLHRAAAAAAAGDLELTLTALREVEAVAPDDPVAAAALPLLAEHEALAHSRAGRHADAWDRFHQLWQDRPQDLRALHSLGLASYRLASERGVAEADDAVWEWTLACWAAALHHPGLWPGIAEATGRPVPEDRGQAVRTALTERIRQDFLTRDAARDSDSDGPSATGWAVRWGLECQAAAILARYAPTLSAESGSAQPVVRGPLLQSLLPGARQGRALAQDLDLLLRPDHSGPLAEQLRPLFGPLGAYWYLVQQKRFDDAADGLRALSTMERGTEGSALLATAVRAGAQGHYAHQRWAAALDGFEEVARLGAELTPAHRTTLADAGVKEAQRLLGEDRDAHQAAVDVLVRTLALAPGNPTVAANLSAGYSQLGLRANNQRKDYPEAVRLLRLAVKHAPEDPTAREFTAAALTNWANQLMNAEDDASLAQAAELLTEALKLEGSKERRLMLSNVLYARSKAIALTRSRLDTALELMTQSVLFDPESDGNDLRTTAPEAERRLSVVLHNRGVELLKAKNHQGGVAFLLAALQVQNNQVTRQQLADAYCGEAYRLANRSQFRSARNEMRTGLGYDPQNKDLLTLQAALRRRGY</sequence>
<accession>A0ABV6XX20</accession>
<dbReference type="Proteomes" id="UP001592581">
    <property type="component" value="Unassembled WGS sequence"/>
</dbReference>
<protein>
    <recommendedName>
        <fullName evidence="7">Tetratricopeptide repeat protein</fullName>
    </recommendedName>
</protein>
<keyword evidence="2 3" id="KW-0802">TPR repeat</keyword>
<reference evidence="5 6" key="1">
    <citation type="submission" date="2024-06" db="EMBL/GenBank/DDBJ databases">
        <authorList>
            <person name="Lee S.D."/>
        </authorList>
    </citation>
    <scope>NUCLEOTIDE SEQUENCE [LARGE SCALE GENOMIC DNA]</scope>
    <source>
        <strain evidence="5 6">N1-10</strain>
    </source>
</reference>
<dbReference type="Gene3D" id="1.25.40.10">
    <property type="entry name" value="Tetratricopeptide repeat domain"/>
    <property type="match status" value="5"/>
</dbReference>
<dbReference type="InterPro" id="IPR019734">
    <property type="entry name" value="TPR_rpt"/>
</dbReference>
<evidence type="ECO:0000256" key="4">
    <source>
        <dbReference type="SAM" id="MobiDB-lite"/>
    </source>
</evidence>
<dbReference type="PANTHER" id="PTHR44858">
    <property type="entry name" value="TETRATRICOPEPTIDE REPEAT PROTEIN 6"/>
    <property type="match status" value="1"/>
</dbReference>
<name>A0ABV6XX20_9ACTN</name>
<keyword evidence="6" id="KW-1185">Reference proteome</keyword>
<feature type="region of interest" description="Disordered" evidence="4">
    <location>
        <begin position="681"/>
        <end position="711"/>
    </location>
</feature>
<keyword evidence="1" id="KW-0677">Repeat</keyword>